<keyword evidence="3" id="KW-1185">Reference proteome</keyword>
<sequence>MFRKLALYFFILLSSMPTLAQKSSFDGVLQAYWLPVWNEDVNEPQLKYRFFQLENAGADVKIINVADNKLVIKLLEQDYPDFLTSQQGHVEYHGVITVKDLKEREECDMRFYDGTMMSFSKRNNSAKDISIDKLEELAGCQSYPYLITYTLKPRVKGVYLKNAPNKNAKKTVLVPSNKSLAQIQKINADWVLVAVYDESKVPPLGYPKGYIELDNLQPVN</sequence>
<feature type="signal peptide" evidence="1">
    <location>
        <begin position="1"/>
        <end position="20"/>
    </location>
</feature>
<evidence type="ECO:0000256" key="1">
    <source>
        <dbReference type="SAM" id="SignalP"/>
    </source>
</evidence>
<dbReference type="EMBL" id="VHQI01000002">
    <property type="protein sequence ID" value="TPW43776.1"/>
    <property type="molecule type" value="Genomic_DNA"/>
</dbReference>
<name>A0A506VEC5_9GAMM</name>
<comment type="caution">
    <text evidence="2">The sequence shown here is derived from an EMBL/GenBank/DDBJ whole genome shotgun (WGS) entry which is preliminary data.</text>
</comment>
<proteinExistence type="predicted"/>
<reference evidence="2 3" key="1">
    <citation type="submission" date="2019-06" db="EMBL/GenBank/DDBJ databases">
        <authorList>
            <person name="Yang Y."/>
        </authorList>
    </citation>
    <scope>NUCLEOTIDE SEQUENCE [LARGE SCALE GENOMIC DNA]</scope>
    <source>
        <strain evidence="2 3">BIT-26</strain>
    </source>
</reference>
<keyword evidence="1" id="KW-0732">Signal</keyword>
<organism evidence="2 3">
    <name type="scientific">Mixta tenebrionis</name>
    <dbReference type="NCBI Taxonomy" id="2562439"/>
    <lineage>
        <taxon>Bacteria</taxon>
        <taxon>Pseudomonadati</taxon>
        <taxon>Pseudomonadota</taxon>
        <taxon>Gammaproteobacteria</taxon>
        <taxon>Enterobacterales</taxon>
        <taxon>Erwiniaceae</taxon>
        <taxon>Mixta</taxon>
    </lineage>
</organism>
<dbReference type="OrthoDB" id="6627459at2"/>
<gene>
    <name evidence="2" type="ORF">FKM52_04365</name>
</gene>
<evidence type="ECO:0000313" key="3">
    <source>
        <dbReference type="Proteomes" id="UP000319523"/>
    </source>
</evidence>
<accession>A0A506VEC5</accession>
<dbReference type="RefSeq" id="WP_141174967.1">
    <property type="nucleotide sequence ID" value="NZ_JBHUFX010000032.1"/>
</dbReference>
<dbReference type="Proteomes" id="UP000319523">
    <property type="component" value="Unassembled WGS sequence"/>
</dbReference>
<feature type="chain" id="PRO_5021449090" description="SH3 domain-containing protein" evidence="1">
    <location>
        <begin position="21"/>
        <end position="220"/>
    </location>
</feature>
<evidence type="ECO:0000313" key="2">
    <source>
        <dbReference type="EMBL" id="TPW43776.1"/>
    </source>
</evidence>
<dbReference type="AlphaFoldDB" id="A0A506VEC5"/>
<evidence type="ECO:0008006" key="4">
    <source>
        <dbReference type="Google" id="ProtNLM"/>
    </source>
</evidence>
<protein>
    <recommendedName>
        <fullName evidence="4">SH3 domain-containing protein</fullName>
    </recommendedName>
</protein>